<reference evidence="1" key="1">
    <citation type="submission" date="2023-03" db="EMBL/GenBank/DDBJ databases">
        <authorList>
            <person name="Steffen K."/>
            <person name="Cardenas P."/>
        </authorList>
    </citation>
    <scope>NUCLEOTIDE SEQUENCE</scope>
</reference>
<protein>
    <submittedName>
        <fullName evidence="1">Uncharacterized protein</fullName>
    </submittedName>
</protein>
<proteinExistence type="predicted"/>
<dbReference type="AlphaFoldDB" id="A0AA35TSJ1"/>
<feature type="non-terminal residue" evidence="1">
    <location>
        <position position="61"/>
    </location>
</feature>
<name>A0AA35TSJ1_GEOBA</name>
<dbReference type="EMBL" id="CASHTH010004074">
    <property type="protein sequence ID" value="CAI8053177.1"/>
    <property type="molecule type" value="Genomic_DNA"/>
</dbReference>
<evidence type="ECO:0000313" key="1">
    <source>
        <dbReference type="EMBL" id="CAI8053177.1"/>
    </source>
</evidence>
<comment type="caution">
    <text evidence="1">The sequence shown here is derived from an EMBL/GenBank/DDBJ whole genome shotgun (WGS) entry which is preliminary data.</text>
</comment>
<keyword evidence="3" id="KW-1185">Reference proteome</keyword>
<evidence type="ECO:0000313" key="3">
    <source>
        <dbReference type="Proteomes" id="UP001174909"/>
    </source>
</evidence>
<gene>
    <name evidence="1" type="ORF">GBAR_LOCUS29083</name>
    <name evidence="2" type="ORF">GBAR_LOCUS29085</name>
</gene>
<evidence type="ECO:0000313" key="2">
    <source>
        <dbReference type="EMBL" id="CAI8053179.1"/>
    </source>
</evidence>
<dbReference type="EMBL" id="CASHTH010004074">
    <property type="protein sequence ID" value="CAI8053179.1"/>
    <property type="molecule type" value="Genomic_DNA"/>
</dbReference>
<accession>A0AA35TSJ1</accession>
<organism evidence="1 3">
    <name type="scientific">Geodia barretti</name>
    <name type="common">Barrett's horny sponge</name>
    <dbReference type="NCBI Taxonomy" id="519541"/>
    <lineage>
        <taxon>Eukaryota</taxon>
        <taxon>Metazoa</taxon>
        <taxon>Porifera</taxon>
        <taxon>Demospongiae</taxon>
        <taxon>Heteroscleromorpha</taxon>
        <taxon>Tetractinellida</taxon>
        <taxon>Astrophorina</taxon>
        <taxon>Geodiidae</taxon>
        <taxon>Geodia</taxon>
    </lineage>
</organism>
<sequence length="61" mass="6510">MRPGASAASHENETPCLVMDAVRGDPLKLSCRGVNGCHLHPARWTNITGDRSQAIQSGILL</sequence>
<dbReference type="Proteomes" id="UP001174909">
    <property type="component" value="Unassembled WGS sequence"/>
</dbReference>